<evidence type="ECO:0000256" key="5">
    <source>
        <dbReference type="ARBA" id="ARBA00022679"/>
    </source>
</evidence>
<keyword evidence="6 14" id="KW-0548">Nucleotidyltransferase</keyword>
<dbReference type="EC" id="2.7.7.2" evidence="14"/>
<evidence type="ECO:0000256" key="11">
    <source>
        <dbReference type="ARBA" id="ARBA00023268"/>
    </source>
</evidence>
<dbReference type="NCBIfam" id="NF004162">
    <property type="entry name" value="PRK05627.1-5"/>
    <property type="match status" value="1"/>
</dbReference>
<dbReference type="InterPro" id="IPR002606">
    <property type="entry name" value="Riboflavin_kinase_bac"/>
</dbReference>
<sequence>MECVYLNKDIKFTNNTAIALGFFDGIHLGHRNLINTMKKKAKELELDSCVVTFDKHPLSLAFNKYAPKLISSNEDKIKLFNTLDINKLVFLNFDEEMMNTNPEIFTKQILVDQLKVKSVIVGFNYNFGHKGIGTPDLLTQLGKDYNFDVTIVNPYEVDQEVVSSSLIRNLITSGKVDAVEKYLGRKYSITGKVIRGKGLGRTYNIPTANIGVGSEHITPEPGVYLTSVIYKNKVYDGLTNVGYNPTFKNHAFSIETYIYDFSKDIYGEELEIIFVERIRKEKKFANVNELIHQIEDDIALIREKYL</sequence>
<dbReference type="GO" id="GO:0006747">
    <property type="term" value="P:FAD biosynthetic process"/>
    <property type="evidence" value="ECO:0007669"/>
    <property type="project" value="UniProtKB-UniRule"/>
</dbReference>
<keyword evidence="9 14" id="KW-0274">FAD</keyword>
<gene>
    <name evidence="16" type="ORF">GC105_08505</name>
</gene>
<dbReference type="GO" id="GO:0003919">
    <property type="term" value="F:FMN adenylyltransferase activity"/>
    <property type="evidence" value="ECO:0007669"/>
    <property type="project" value="UniProtKB-UniRule"/>
</dbReference>
<feature type="domain" description="Riboflavin kinase" evidence="15">
    <location>
        <begin position="182"/>
        <end position="306"/>
    </location>
</feature>
<keyword evidence="8 14" id="KW-0418">Kinase</keyword>
<protein>
    <recommendedName>
        <fullName evidence="14">Riboflavin biosynthesis protein</fullName>
    </recommendedName>
    <domain>
        <recommendedName>
            <fullName evidence="14">Riboflavin kinase</fullName>
            <ecNumber evidence="14">2.7.1.26</ecNumber>
        </recommendedName>
        <alternativeName>
            <fullName evidence="14">Flavokinase</fullName>
        </alternativeName>
    </domain>
    <domain>
        <recommendedName>
            <fullName evidence="14">FMN adenylyltransferase</fullName>
            <ecNumber evidence="14">2.7.7.2</ecNumber>
        </recommendedName>
        <alternativeName>
            <fullName evidence="14">FAD pyrophosphorylase</fullName>
        </alternativeName>
        <alternativeName>
            <fullName evidence="14">FAD synthase</fullName>
        </alternativeName>
    </domain>
</protein>
<dbReference type="InterPro" id="IPR015864">
    <property type="entry name" value="FAD_synthase"/>
</dbReference>
<proteinExistence type="inferred from homology"/>
<evidence type="ECO:0000256" key="4">
    <source>
        <dbReference type="ARBA" id="ARBA00022643"/>
    </source>
</evidence>
<dbReference type="SUPFAM" id="SSF82114">
    <property type="entry name" value="Riboflavin kinase-like"/>
    <property type="match status" value="1"/>
</dbReference>
<evidence type="ECO:0000259" key="15">
    <source>
        <dbReference type="SMART" id="SM00904"/>
    </source>
</evidence>
<name>A0A6A7K8J2_9FIRM</name>
<evidence type="ECO:0000256" key="6">
    <source>
        <dbReference type="ARBA" id="ARBA00022695"/>
    </source>
</evidence>
<evidence type="ECO:0000313" key="17">
    <source>
        <dbReference type="Proteomes" id="UP000440004"/>
    </source>
</evidence>
<reference evidence="16 17" key="1">
    <citation type="submission" date="2019-10" db="EMBL/GenBank/DDBJ databases">
        <title>Alkalibaculum tamaniensis sp.nov., a new alkaliphilic acetogen, isolated on methoxylated aromatics from a mud volcano.</title>
        <authorList>
            <person name="Khomyakova M.A."/>
            <person name="Merkel A.Y."/>
            <person name="Bonch-Osmolovskaya E.A."/>
            <person name="Slobodkin A.I."/>
        </authorList>
    </citation>
    <scope>NUCLEOTIDE SEQUENCE [LARGE SCALE GENOMIC DNA]</scope>
    <source>
        <strain evidence="16 17">M08DMB</strain>
    </source>
</reference>
<evidence type="ECO:0000313" key="16">
    <source>
        <dbReference type="EMBL" id="MPW25829.1"/>
    </source>
</evidence>
<comment type="pathway">
    <text evidence="2 14">Cofactor biosynthesis; FMN biosynthesis; FMN from riboflavin (ATP route): step 1/1.</text>
</comment>
<dbReference type="InterPro" id="IPR023468">
    <property type="entry name" value="Riboflavin_kinase"/>
</dbReference>
<dbReference type="SUPFAM" id="SSF52374">
    <property type="entry name" value="Nucleotidylyl transferase"/>
    <property type="match status" value="1"/>
</dbReference>
<dbReference type="FunFam" id="3.40.50.620:FF:000021">
    <property type="entry name" value="Riboflavin biosynthesis protein"/>
    <property type="match status" value="1"/>
</dbReference>
<keyword evidence="11" id="KW-0511">Multifunctional enzyme</keyword>
<dbReference type="Pfam" id="PF01687">
    <property type="entry name" value="Flavokinase"/>
    <property type="match status" value="1"/>
</dbReference>
<dbReference type="UniPathway" id="UPA00277">
    <property type="reaction ID" value="UER00407"/>
</dbReference>
<evidence type="ECO:0000256" key="7">
    <source>
        <dbReference type="ARBA" id="ARBA00022741"/>
    </source>
</evidence>
<dbReference type="CDD" id="cd02064">
    <property type="entry name" value="FAD_synthetase_N"/>
    <property type="match status" value="1"/>
</dbReference>
<dbReference type="PANTHER" id="PTHR22749">
    <property type="entry name" value="RIBOFLAVIN KINASE/FMN ADENYLYLTRANSFERASE"/>
    <property type="match status" value="1"/>
</dbReference>
<comment type="pathway">
    <text evidence="1 14">Cofactor biosynthesis; FAD biosynthesis; FAD from FMN: step 1/1.</text>
</comment>
<evidence type="ECO:0000256" key="8">
    <source>
        <dbReference type="ARBA" id="ARBA00022777"/>
    </source>
</evidence>
<dbReference type="Proteomes" id="UP000440004">
    <property type="component" value="Unassembled WGS sequence"/>
</dbReference>
<comment type="catalytic activity">
    <reaction evidence="12 14">
        <text>riboflavin + ATP = FMN + ADP + H(+)</text>
        <dbReference type="Rhea" id="RHEA:14357"/>
        <dbReference type="ChEBI" id="CHEBI:15378"/>
        <dbReference type="ChEBI" id="CHEBI:30616"/>
        <dbReference type="ChEBI" id="CHEBI:57986"/>
        <dbReference type="ChEBI" id="CHEBI:58210"/>
        <dbReference type="ChEBI" id="CHEBI:456216"/>
        <dbReference type="EC" id="2.7.1.26"/>
    </reaction>
</comment>
<evidence type="ECO:0000256" key="1">
    <source>
        <dbReference type="ARBA" id="ARBA00004726"/>
    </source>
</evidence>
<evidence type="ECO:0000256" key="9">
    <source>
        <dbReference type="ARBA" id="ARBA00022827"/>
    </source>
</evidence>
<evidence type="ECO:0000256" key="3">
    <source>
        <dbReference type="ARBA" id="ARBA00022630"/>
    </source>
</evidence>
<dbReference type="UniPathway" id="UPA00276">
    <property type="reaction ID" value="UER00406"/>
</dbReference>
<dbReference type="GO" id="GO:0009231">
    <property type="term" value="P:riboflavin biosynthetic process"/>
    <property type="evidence" value="ECO:0007669"/>
    <property type="project" value="InterPro"/>
</dbReference>
<comment type="similarity">
    <text evidence="14">Belongs to the ribF family.</text>
</comment>
<keyword evidence="10 14" id="KW-0067">ATP-binding</keyword>
<evidence type="ECO:0000256" key="10">
    <source>
        <dbReference type="ARBA" id="ARBA00022840"/>
    </source>
</evidence>
<keyword evidence="5 14" id="KW-0808">Transferase</keyword>
<organism evidence="16 17">
    <name type="scientific">Alkalibaculum sporogenes</name>
    <dbReference type="NCBI Taxonomy" id="2655001"/>
    <lineage>
        <taxon>Bacteria</taxon>
        <taxon>Bacillati</taxon>
        <taxon>Bacillota</taxon>
        <taxon>Clostridia</taxon>
        <taxon>Eubacteriales</taxon>
        <taxon>Eubacteriaceae</taxon>
        <taxon>Alkalibaculum</taxon>
    </lineage>
</organism>
<evidence type="ECO:0000256" key="14">
    <source>
        <dbReference type="PIRNR" id="PIRNR004491"/>
    </source>
</evidence>
<dbReference type="GO" id="GO:0009398">
    <property type="term" value="P:FMN biosynthetic process"/>
    <property type="evidence" value="ECO:0007669"/>
    <property type="project" value="UniProtKB-UniRule"/>
</dbReference>
<dbReference type="InterPro" id="IPR014729">
    <property type="entry name" value="Rossmann-like_a/b/a_fold"/>
</dbReference>
<evidence type="ECO:0000256" key="2">
    <source>
        <dbReference type="ARBA" id="ARBA00005201"/>
    </source>
</evidence>
<dbReference type="GO" id="GO:0008531">
    <property type="term" value="F:riboflavin kinase activity"/>
    <property type="evidence" value="ECO:0007669"/>
    <property type="project" value="UniProtKB-UniRule"/>
</dbReference>
<dbReference type="GO" id="GO:0005524">
    <property type="term" value="F:ATP binding"/>
    <property type="evidence" value="ECO:0007669"/>
    <property type="project" value="UniProtKB-UniRule"/>
</dbReference>
<dbReference type="RefSeq" id="WP_152803676.1">
    <property type="nucleotide sequence ID" value="NZ_WHNX01000011.1"/>
</dbReference>
<dbReference type="SMART" id="SM00904">
    <property type="entry name" value="Flavokinase"/>
    <property type="match status" value="1"/>
</dbReference>
<dbReference type="AlphaFoldDB" id="A0A6A7K8J2"/>
<dbReference type="Gene3D" id="3.40.50.620">
    <property type="entry name" value="HUPs"/>
    <property type="match status" value="1"/>
</dbReference>
<dbReference type="PANTHER" id="PTHR22749:SF6">
    <property type="entry name" value="RIBOFLAVIN KINASE"/>
    <property type="match status" value="1"/>
</dbReference>
<dbReference type="PIRSF" id="PIRSF004491">
    <property type="entry name" value="FAD_Synth"/>
    <property type="match status" value="1"/>
</dbReference>
<accession>A0A6A7K8J2</accession>
<dbReference type="Pfam" id="PF06574">
    <property type="entry name" value="FAD_syn"/>
    <property type="match status" value="1"/>
</dbReference>
<evidence type="ECO:0000256" key="12">
    <source>
        <dbReference type="ARBA" id="ARBA00047880"/>
    </source>
</evidence>
<dbReference type="Gene3D" id="2.40.30.30">
    <property type="entry name" value="Riboflavin kinase-like"/>
    <property type="match status" value="1"/>
</dbReference>
<dbReference type="EMBL" id="WHNX01000011">
    <property type="protein sequence ID" value="MPW25829.1"/>
    <property type="molecule type" value="Genomic_DNA"/>
</dbReference>
<keyword evidence="17" id="KW-1185">Reference proteome</keyword>
<keyword evidence="7 14" id="KW-0547">Nucleotide-binding</keyword>
<keyword evidence="3 14" id="KW-0285">Flavoprotein</keyword>
<dbReference type="InterPro" id="IPR023465">
    <property type="entry name" value="Riboflavin_kinase_dom_sf"/>
</dbReference>
<comment type="caution">
    <text evidence="16">The sequence shown here is derived from an EMBL/GenBank/DDBJ whole genome shotgun (WGS) entry which is preliminary data.</text>
</comment>
<dbReference type="NCBIfam" id="TIGR00083">
    <property type="entry name" value="ribF"/>
    <property type="match status" value="1"/>
</dbReference>
<dbReference type="InterPro" id="IPR015865">
    <property type="entry name" value="Riboflavin_kinase_bac/euk"/>
</dbReference>
<evidence type="ECO:0000256" key="13">
    <source>
        <dbReference type="ARBA" id="ARBA00049494"/>
    </source>
</evidence>
<keyword evidence="4 14" id="KW-0288">FMN</keyword>
<comment type="catalytic activity">
    <reaction evidence="13 14">
        <text>FMN + ATP + H(+) = FAD + diphosphate</text>
        <dbReference type="Rhea" id="RHEA:17237"/>
        <dbReference type="ChEBI" id="CHEBI:15378"/>
        <dbReference type="ChEBI" id="CHEBI:30616"/>
        <dbReference type="ChEBI" id="CHEBI:33019"/>
        <dbReference type="ChEBI" id="CHEBI:57692"/>
        <dbReference type="ChEBI" id="CHEBI:58210"/>
        <dbReference type="EC" id="2.7.7.2"/>
    </reaction>
</comment>
<dbReference type="EC" id="2.7.1.26" evidence="14"/>